<dbReference type="Gene3D" id="1.10.287.1490">
    <property type="match status" value="1"/>
</dbReference>
<feature type="compositionally biased region" description="Polar residues" evidence="2">
    <location>
        <begin position="401"/>
        <end position="415"/>
    </location>
</feature>
<feature type="region of interest" description="Disordered" evidence="2">
    <location>
        <begin position="469"/>
        <end position="524"/>
    </location>
</feature>
<comment type="caution">
    <text evidence="4">The sequence shown here is derived from an EMBL/GenBank/DDBJ whole genome shotgun (WGS) entry which is preliminary data.</text>
</comment>
<feature type="compositionally biased region" description="Acidic residues" evidence="2">
    <location>
        <begin position="38"/>
        <end position="48"/>
    </location>
</feature>
<gene>
    <name evidence="4" type="ORF">SI65_09031</name>
</gene>
<dbReference type="STRING" id="573508.A0A1E3B3G4"/>
<reference evidence="4 5" key="1">
    <citation type="journal article" date="2016" name="BMC Genomics">
        <title>Comparative genomic and transcriptomic analyses of the Fuzhuan brick tea-fermentation fungus Aspergillus cristatus.</title>
        <authorList>
            <person name="Ge Y."/>
            <person name="Wang Y."/>
            <person name="Liu Y."/>
            <person name="Tan Y."/>
            <person name="Ren X."/>
            <person name="Zhang X."/>
            <person name="Hyde K.D."/>
            <person name="Liu Y."/>
            <person name="Liu Z."/>
        </authorList>
    </citation>
    <scope>NUCLEOTIDE SEQUENCE [LARGE SCALE GENOMIC DNA]</scope>
    <source>
        <strain evidence="4 5">GZAAS20.1005</strain>
    </source>
</reference>
<dbReference type="EMBL" id="JXNT01000016">
    <property type="protein sequence ID" value="ODM15428.1"/>
    <property type="molecule type" value="Genomic_DNA"/>
</dbReference>
<feature type="compositionally biased region" description="Acidic residues" evidence="2">
    <location>
        <begin position="56"/>
        <end position="68"/>
    </location>
</feature>
<proteinExistence type="predicted"/>
<dbReference type="OrthoDB" id="4506292at2759"/>
<feature type="compositionally biased region" description="Basic and acidic residues" evidence="2">
    <location>
        <begin position="506"/>
        <end position="517"/>
    </location>
</feature>
<feature type="transmembrane region" description="Helical" evidence="3">
    <location>
        <begin position="673"/>
        <end position="696"/>
    </location>
</feature>
<keyword evidence="3" id="KW-0472">Membrane</keyword>
<keyword evidence="5" id="KW-1185">Reference proteome</keyword>
<evidence type="ECO:0000256" key="3">
    <source>
        <dbReference type="SAM" id="Phobius"/>
    </source>
</evidence>
<feature type="region of interest" description="Disordered" evidence="2">
    <location>
        <begin position="257"/>
        <end position="279"/>
    </location>
</feature>
<feature type="compositionally biased region" description="Polar residues" evidence="2">
    <location>
        <begin position="495"/>
        <end position="505"/>
    </location>
</feature>
<protein>
    <submittedName>
        <fullName evidence="4">Uncharacterized protein</fullName>
    </submittedName>
</protein>
<feature type="transmembrane region" description="Helical" evidence="3">
    <location>
        <begin position="590"/>
        <end position="609"/>
    </location>
</feature>
<feature type="compositionally biased region" description="Basic and acidic residues" evidence="2">
    <location>
        <begin position="259"/>
        <end position="275"/>
    </location>
</feature>
<evidence type="ECO:0000256" key="2">
    <source>
        <dbReference type="SAM" id="MobiDB-lite"/>
    </source>
</evidence>
<feature type="coiled-coil region" evidence="1">
    <location>
        <begin position="168"/>
        <end position="257"/>
    </location>
</feature>
<feature type="region of interest" description="Disordered" evidence="2">
    <location>
        <begin position="636"/>
        <end position="664"/>
    </location>
</feature>
<evidence type="ECO:0000256" key="1">
    <source>
        <dbReference type="SAM" id="Coils"/>
    </source>
</evidence>
<organism evidence="4 5">
    <name type="scientific">Aspergillus cristatus</name>
    <name type="common">Chinese Fuzhuan brick tea-fermentation fungus</name>
    <name type="synonym">Eurotium cristatum</name>
    <dbReference type="NCBI Taxonomy" id="573508"/>
    <lineage>
        <taxon>Eukaryota</taxon>
        <taxon>Fungi</taxon>
        <taxon>Dikarya</taxon>
        <taxon>Ascomycota</taxon>
        <taxon>Pezizomycotina</taxon>
        <taxon>Eurotiomycetes</taxon>
        <taxon>Eurotiomycetidae</taxon>
        <taxon>Eurotiales</taxon>
        <taxon>Aspergillaceae</taxon>
        <taxon>Aspergillus</taxon>
        <taxon>Aspergillus subgen. Aspergillus</taxon>
    </lineage>
</organism>
<evidence type="ECO:0000313" key="5">
    <source>
        <dbReference type="Proteomes" id="UP000094569"/>
    </source>
</evidence>
<name>A0A1E3B3G4_ASPCR</name>
<sequence length="747" mass="85133">MSMSDSDDDISRHNVPGFMEDDTHIIDADHDSLHGDDAEVVDMEDVPDTDNRGDEDYAVSDDESEPEDLAGMHDNSNRKLQSEVQRLQEELAKANEENEKKNGKLVKLEWSKGELARDTDRLNEQVKELKRELATKEFGFLSAKDSGNPLQDRVNHLSQELSEEREGNEEKAGRIAKLESDLELAEATFAKDTDRMTKVIEDLEKALAEEQHNVKSCRAEIKDLQRQKSDLEKDLKAAEEQRASDAAENQILRAQLKSCNEKSKDMRQHKGEMDKAMNATVDEFEKRLAKANSDKDEYKRKYESAQDELKEMANALNDCENAYRQQEKQLSRSNHSLQQVRHEAKDTQTDSDFDGDDSRAPSRNDDLPQSTRLDAELEDVLESGTEGFYLIQDQSSDHGTDISQGDNADSLNPNKSRFPGHGRNMNHDGSMSDSEDEWMGTSDNEDDDFVELSPGVGIDLNGESAIQELVDDEAPASDRNKLESDAEYEEDAKSTYESALPANSTSEHKETPVDHPRQPFGIPSTSRHLWADEYDPTHTAPYAMTRFDHSAYQKRETFEQGTQTEDMPRNPEPGFSEEDHKRLISTLHPLLYLLYMLTILLGGMINRLIRLEVTLRKQFDLPTDVEYVKAKPRGQIHGAMATSPSQQDDTAQHRPEEPMTTSVRKTEGHLRRLVRYVLLCSCVLGVLMVRLVYVWWSDDQWQWTTANRTPRCIPIEMLRGHSNEHDWIQVWNFQVVKILNDRVAHGG</sequence>
<evidence type="ECO:0000313" key="4">
    <source>
        <dbReference type="EMBL" id="ODM15428.1"/>
    </source>
</evidence>
<keyword evidence="3" id="KW-1133">Transmembrane helix</keyword>
<feature type="compositionally biased region" description="Acidic residues" evidence="2">
    <location>
        <begin position="433"/>
        <end position="446"/>
    </location>
</feature>
<feature type="region of interest" description="Disordered" evidence="2">
    <location>
        <begin position="320"/>
        <end position="446"/>
    </location>
</feature>
<keyword evidence="1" id="KW-0175">Coiled coil</keyword>
<feature type="region of interest" description="Disordered" evidence="2">
    <location>
        <begin position="1"/>
        <end position="77"/>
    </location>
</feature>
<accession>A0A1E3B3G4</accession>
<feature type="region of interest" description="Disordered" evidence="2">
    <location>
        <begin position="557"/>
        <end position="578"/>
    </location>
</feature>
<dbReference type="PANTHER" id="PTHR23159:SF31">
    <property type="entry name" value="CENTROSOME-ASSOCIATED PROTEIN CEP250 ISOFORM X1"/>
    <property type="match status" value="1"/>
</dbReference>
<dbReference type="Proteomes" id="UP000094569">
    <property type="component" value="Unassembled WGS sequence"/>
</dbReference>
<feature type="compositionally biased region" description="Basic and acidic residues" evidence="2">
    <location>
        <begin position="21"/>
        <end position="37"/>
    </location>
</feature>
<dbReference type="AlphaFoldDB" id="A0A1E3B3G4"/>
<keyword evidence="3" id="KW-0812">Transmembrane</keyword>
<dbReference type="VEuPathDB" id="FungiDB:SI65_09031"/>
<dbReference type="PANTHER" id="PTHR23159">
    <property type="entry name" value="CENTROSOMAL PROTEIN 2"/>
    <property type="match status" value="1"/>
</dbReference>
<feature type="compositionally biased region" description="Basic and acidic residues" evidence="2">
    <location>
        <begin position="356"/>
        <end position="366"/>
    </location>
</feature>